<dbReference type="SUPFAM" id="SSF48498">
    <property type="entry name" value="Tetracyclin repressor-like, C-terminal domain"/>
    <property type="match status" value="1"/>
</dbReference>
<reference evidence="6 7" key="1">
    <citation type="submission" date="2014-03" db="EMBL/GenBank/DDBJ databases">
        <title>Genome sequence of Bordetella holmseii.</title>
        <authorList>
            <person name="Harvill E."/>
            <person name="Goodfield L.L."/>
            <person name="Ivanov Y."/>
            <person name="Meyer J.A."/>
            <person name="Newth C."/>
            <person name="Cassiday P."/>
            <person name="Tondella M.L."/>
            <person name="Liao P."/>
            <person name="Zimmerman J."/>
            <person name="Meert K."/>
            <person name="Wessel D."/>
            <person name="Berger J."/>
            <person name="Dean J.M."/>
            <person name="Holubkov R."/>
            <person name="Burr J."/>
            <person name="Liu T."/>
            <person name="Brinkac L.M."/>
            <person name="Sanka R."/>
            <person name="Kim M."/>
            <person name="Losada L."/>
        </authorList>
    </citation>
    <scope>NUCLEOTIDE SEQUENCE [LARGE SCALE GENOMIC DNA]</scope>
    <source>
        <strain evidence="6 7">CDC-H585-BH</strain>
    </source>
</reference>
<dbReference type="Pfam" id="PF17932">
    <property type="entry name" value="TetR_C_24"/>
    <property type="match status" value="1"/>
</dbReference>
<evidence type="ECO:0000313" key="6">
    <source>
        <dbReference type="EMBL" id="KAK88112.1"/>
    </source>
</evidence>
<evidence type="ECO:0000256" key="2">
    <source>
        <dbReference type="ARBA" id="ARBA00023125"/>
    </source>
</evidence>
<dbReference type="InterPro" id="IPR001647">
    <property type="entry name" value="HTH_TetR"/>
</dbReference>
<dbReference type="STRING" id="35814.BBB42_01250"/>
<dbReference type="PATRIC" id="fig|1331206.3.peg.3049"/>
<dbReference type="Gene3D" id="1.10.10.60">
    <property type="entry name" value="Homeodomain-like"/>
    <property type="match status" value="1"/>
</dbReference>
<dbReference type="PANTHER" id="PTHR30055">
    <property type="entry name" value="HTH-TYPE TRANSCRIPTIONAL REGULATOR RUTR"/>
    <property type="match status" value="1"/>
</dbReference>
<evidence type="ECO:0000256" key="4">
    <source>
        <dbReference type="PROSITE-ProRule" id="PRU00335"/>
    </source>
</evidence>
<dbReference type="GeneID" id="93121555"/>
<dbReference type="GO" id="GO:0000976">
    <property type="term" value="F:transcription cis-regulatory region binding"/>
    <property type="evidence" value="ECO:0007669"/>
    <property type="project" value="TreeGrafter"/>
</dbReference>
<feature type="domain" description="HTH tetR-type" evidence="5">
    <location>
        <begin position="13"/>
        <end position="73"/>
    </location>
</feature>
<dbReference type="Proteomes" id="UP000026682">
    <property type="component" value="Unassembled WGS sequence"/>
</dbReference>
<dbReference type="InterPro" id="IPR050109">
    <property type="entry name" value="HTH-type_TetR-like_transc_reg"/>
</dbReference>
<keyword evidence="2 4" id="KW-0238">DNA-binding</keyword>
<protein>
    <submittedName>
        <fullName evidence="6">Transcriptional regulator, TetR family</fullName>
    </submittedName>
</protein>
<keyword evidence="3" id="KW-0804">Transcription</keyword>
<dbReference type="GO" id="GO:0003700">
    <property type="term" value="F:DNA-binding transcription factor activity"/>
    <property type="evidence" value="ECO:0007669"/>
    <property type="project" value="TreeGrafter"/>
</dbReference>
<dbReference type="AlphaFoldDB" id="A0A158M2A6"/>
<evidence type="ECO:0000256" key="1">
    <source>
        <dbReference type="ARBA" id="ARBA00023015"/>
    </source>
</evidence>
<dbReference type="Gene3D" id="1.10.357.10">
    <property type="entry name" value="Tetracycline Repressor, domain 2"/>
    <property type="match status" value="1"/>
</dbReference>
<dbReference type="RefSeq" id="WP_005017775.1">
    <property type="nucleotide sequence ID" value="NZ_JFZZ01000124.1"/>
</dbReference>
<evidence type="ECO:0000259" key="5">
    <source>
        <dbReference type="PROSITE" id="PS50977"/>
    </source>
</evidence>
<dbReference type="SUPFAM" id="SSF46689">
    <property type="entry name" value="Homeodomain-like"/>
    <property type="match status" value="1"/>
</dbReference>
<dbReference type="PRINTS" id="PR00455">
    <property type="entry name" value="HTHTETR"/>
</dbReference>
<feature type="DNA-binding region" description="H-T-H motif" evidence="4">
    <location>
        <begin position="36"/>
        <end position="55"/>
    </location>
</feature>
<dbReference type="EMBL" id="JFZZ01000124">
    <property type="protein sequence ID" value="KAK88112.1"/>
    <property type="molecule type" value="Genomic_DNA"/>
</dbReference>
<gene>
    <name evidence="6" type="ORF">L497_3310</name>
</gene>
<dbReference type="PROSITE" id="PS50977">
    <property type="entry name" value="HTH_TETR_2"/>
    <property type="match status" value="1"/>
</dbReference>
<dbReference type="InterPro" id="IPR036271">
    <property type="entry name" value="Tet_transcr_reg_TetR-rel_C_sf"/>
</dbReference>
<dbReference type="PANTHER" id="PTHR30055:SF234">
    <property type="entry name" value="HTH-TYPE TRANSCRIPTIONAL REGULATOR BETI"/>
    <property type="match status" value="1"/>
</dbReference>
<evidence type="ECO:0000313" key="7">
    <source>
        <dbReference type="Proteomes" id="UP000026682"/>
    </source>
</evidence>
<name>A0A158M2A6_9BORD</name>
<comment type="caution">
    <text evidence="6">The sequence shown here is derived from an EMBL/GenBank/DDBJ whole genome shotgun (WGS) entry which is preliminary data.</text>
</comment>
<accession>A0A158M2A6</accession>
<sequence>MTTPTPTAARDDGMGNIALLTAAAECFMEQGFYATSIDDVAQRLGATKGRVYHYYRSKTDLFFDVHREGMRRNVEAVRPAMQAGSNGAERLAAMFHRHALTMMENLAFETVVVHGVHMHRQAAITLAQRRTLDELMVIRDDFEALFKTVANEGAADGSLRTDDASVAVKAALGAINWMAIWYRPRQGETRQDREALAGKIVSGLMSGLAARR</sequence>
<proteinExistence type="predicted"/>
<organism evidence="6 7">
    <name type="scientific">Bordetella holmesii CDC-H585-BH</name>
    <dbReference type="NCBI Taxonomy" id="1331206"/>
    <lineage>
        <taxon>Bacteria</taxon>
        <taxon>Pseudomonadati</taxon>
        <taxon>Pseudomonadota</taxon>
        <taxon>Betaproteobacteria</taxon>
        <taxon>Burkholderiales</taxon>
        <taxon>Alcaligenaceae</taxon>
        <taxon>Bordetella</taxon>
    </lineage>
</organism>
<evidence type="ECO:0000256" key="3">
    <source>
        <dbReference type="ARBA" id="ARBA00023163"/>
    </source>
</evidence>
<dbReference type="Pfam" id="PF00440">
    <property type="entry name" value="TetR_N"/>
    <property type="match status" value="1"/>
</dbReference>
<dbReference type="InterPro" id="IPR009057">
    <property type="entry name" value="Homeodomain-like_sf"/>
</dbReference>
<dbReference type="InterPro" id="IPR041490">
    <property type="entry name" value="KstR2_TetR_C"/>
</dbReference>
<keyword evidence="1" id="KW-0805">Transcription regulation</keyword>